<keyword evidence="2" id="KW-1185">Reference proteome</keyword>
<gene>
    <name evidence="1" type="ORF">E2C01_037530</name>
</gene>
<organism evidence="1 2">
    <name type="scientific">Portunus trituberculatus</name>
    <name type="common">Swimming crab</name>
    <name type="synonym">Neptunus trituberculatus</name>
    <dbReference type="NCBI Taxonomy" id="210409"/>
    <lineage>
        <taxon>Eukaryota</taxon>
        <taxon>Metazoa</taxon>
        <taxon>Ecdysozoa</taxon>
        <taxon>Arthropoda</taxon>
        <taxon>Crustacea</taxon>
        <taxon>Multicrustacea</taxon>
        <taxon>Malacostraca</taxon>
        <taxon>Eumalacostraca</taxon>
        <taxon>Eucarida</taxon>
        <taxon>Decapoda</taxon>
        <taxon>Pleocyemata</taxon>
        <taxon>Brachyura</taxon>
        <taxon>Eubrachyura</taxon>
        <taxon>Portunoidea</taxon>
        <taxon>Portunidae</taxon>
        <taxon>Portuninae</taxon>
        <taxon>Portunus</taxon>
    </lineage>
</organism>
<evidence type="ECO:0000313" key="2">
    <source>
        <dbReference type="Proteomes" id="UP000324222"/>
    </source>
</evidence>
<name>A0A5B7FEV0_PORTR</name>
<dbReference type="AlphaFoldDB" id="A0A5B7FEV0"/>
<proteinExistence type="predicted"/>
<protein>
    <submittedName>
        <fullName evidence="1">Uncharacterized protein</fullName>
    </submittedName>
</protein>
<reference evidence="1 2" key="1">
    <citation type="submission" date="2019-05" db="EMBL/GenBank/DDBJ databases">
        <title>Another draft genome of Portunus trituberculatus and its Hox gene families provides insights of decapod evolution.</title>
        <authorList>
            <person name="Jeong J.-H."/>
            <person name="Song I."/>
            <person name="Kim S."/>
            <person name="Choi T."/>
            <person name="Kim D."/>
            <person name="Ryu S."/>
            <person name="Kim W."/>
        </authorList>
    </citation>
    <scope>NUCLEOTIDE SEQUENCE [LARGE SCALE GENOMIC DNA]</scope>
    <source>
        <tissue evidence="1">Muscle</tissue>
    </source>
</reference>
<evidence type="ECO:0000313" key="1">
    <source>
        <dbReference type="EMBL" id="MPC43876.1"/>
    </source>
</evidence>
<dbReference type="EMBL" id="VSRR010006027">
    <property type="protein sequence ID" value="MPC43876.1"/>
    <property type="molecule type" value="Genomic_DNA"/>
</dbReference>
<comment type="caution">
    <text evidence="1">The sequence shown here is derived from an EMBL/GenBank/DDBJ whole genome shotgun (WGS) entry which is preliminary data.</text>
</comment>
<accession>A0A5B7FEV0</accession>
<dbReference type="Proteomes" id="UP000324222">
    <property type="component" value="Unassembled WGS sequence"/>
</dbReference>
<sequence>MQDSVVWDMNSLLQVVKMLPISVYDSVSTTDGEDLTSWNLEVARVILMKSPCPYPNLQSRGHVLRWVQHLYPMTEGQNQRSERSITNLPMRKVQ</sequence>